<accession>A0A0W0VCI8</accession>
<keyword evidence="1" id="KW-0813">Transport</keyword>
<dbReference type="STRING" id="456.Ljor_2150"/>
<keyword evidence="1" id="KW-0812">Transmembrane</keyword>
<comment type="subcellular location">
    <subcellularLocation>
        <location evidence="1">Cell inner membrane</location>
        <topology evidence="1">Multi-pass membrane protein</topology>
    </subcellularLocation>
</comment>
<dbReference type="Pfam" id="PF02592">
    <property type="entry name" value="Vut_1"/>
    <property type="match status" value="1"/>
</dbReference>
<name>A0A0W0VCI8_9GAMM</name>
<evidence type="ECO:0000313" key="3">
    <source>
        <dbReference type="Proteomes" id="UP000055035"/>
    </source>
</evidence>
<dbReference type="PANTHER" id="PTHR34300">
    <property type="entry name" value="QUEUOSINE PRECURSOR TRANSPORTER-RELATED"/>
    <property type="match status" value="1"/>
</dbReference>
<gene>
    <name evidence="2" type="ORF">Ljor_2150</name>
</gene>
<comment type="caution">
    <text evidence="2">The sequence shown here is derived from an EMBL/GenBank/DDBJ whole genome shotgun (WGS) entry which is preliminary data.</text>
</comment>
<keyword evidence="1" id="KW-1133">Transmembrane helix</keyword>
<organism evidence="2 3">
    <name type="scientific">Legionella jordanis</name>
    <dbReference type="NCBI Taxonomy" id="456"/>
    <lineage>
        <taxon>Bacteria</taxon>
        <taxon>Pseudomonadati</taxon>
        <taxon>Pseudomonadota</taxon>
        <taxon>Gammaproteobacteria</taxon>
        <taxon>Legionellales</taxon>
        <taxon>Legionellaceae</taxon>
        <taxon>Legionella</taxon>
    </lineage>
</organism>
<dbReference type="EMBL" id="LNYJ01000011">
    <property type="protein sequence ID" value="KTD17844.1"/>
    <property type="molecule type" value="Genomic_DNA"/>
</dbReference>
<dbReference type="AlphaFoldDB" id="A0A0W0VCI8"/>
<evidence type="ECO:0000313" key="2">
    <source>
        <dbReference type="EMBL" id="KTD17844.1"/>
    </source>
</evidence>
<feature type="transmembrane region" description="Helical" evidence="1">
    <location>
        <begin position="96"/>
        <end position="115"/>
    </location>
</feature>
<protein>
    <recommendedName>
        <fullName evidence="1">Probable queuosine precursor transporter</fullName>
        <shortName evidence="1">Q precursor transporter</shortName>
    </recommendedName>
</protein>
<keyword evidence="1" id="KW-1003">Cell membrane</keyword>
<dbReference type="HAMAP" id="MF_02088">
    <property type="entry name" value="Q_prec_transport"/>
    <property type="match status" value="1"/>
</dbReference>
<keyword evidence="3" id="KW-1185">Reference proteome</keyword>
<reference evidence="2 3" key="1">
    <citation type="submission" date="2015-11" db="EMBL/GenBank/DDBJ databases">
        <title>Genomic analysis of 38 Legionella species identifies large and diverse effector repertoires.</title>
        <authorList>
            <person name="Burstein D."/>
            <person name="Amaro F."/>
            <person name="Zusman T."/>
            <person name="Lifshitz Z."/>
            <person name="Cohen O."/>
            <person name="Gilbert J.A."/>
            <person name="Pupko T."/>
            <person name="Shuman H.A."/>
            <person name="Segal G."/>
        </authorList>
    </citation>
    <scope>NUCLEOTIDE SEQUENCE [LARGE SCALE GENOMIC DNA]</scope>
    <source>
        <strain evidence="2 3">BL-540</strain>
    </source>
</reference>
<dbReference type="RefSeq" id="WP_058471562.1">
    <property type="nucleotide sequence ID" value="NZ_CAAAIC010000001.1"/>
</dbReference>
<dbReference type="NCBIfam" id="TIGR00697">
    <property type="entry name" value="queuosine precursor transporter"/>
    <property type="match status" value="1"/>
</dbReference>
<feature type="transmembrane region" description="Helical" evidence="1">
    <location>
        <begin position="37"/>
        <end position="58"/>
    </location>
</feature>
<feature type="transmembrane region" description="Helical" evidence="1">
    <location>
        <begin position="171"/>
        <end position="194"/>
    </location>
</feature>
<sequence length="208" mass="23797">MLVRQTLFFLALAHIFIVAISNTLVQHPVTLMHWHTTWGAFSYPLIFILTDLTTRLLGQNMARKVIFLSMFPALVISYVISNYYSQNALFPLDSLSLRIALASFCAYVVGQVLDISIFQTLRRQQNWWLAPSVANLFGNIFDTYCFFFIAFFECSNAFLASHWLEIATVDLLFKLVISFLSFIPLYGIILNLLLRSRVSRAAYAETAL</sequence>
<dbReference type="NCBIfam" id="NF008406">
    <property type="entry name" value="PRK11212.1"/>
    <property type="match status" value="1"/>
</dbReference>
<dbReference type="Proteomes" id="UP000055035">
    <property type="component" value="Unassembled WGS sequence"/>
</dbReference>
<dbReference type="OrthoDB" id="7065604at2"/>
<dbReference type="GO" id="GO:0005886">
    <property type="term" value="C:plasma membrane"/>
    <property type="evidence" value="ECO:0007669"/>
    <property type="project" value="UniProtKB-SubCell"/>
</dbReference>
<comment type="function">
    <text evidence="1">Involved in the import of queuosine (Q) precursors, required for Q precursor salvage.</text>
</comment>
<feature type="transmembrane region" description="Helical" evidence="1">
    <location>
        <begin position="65"/>
        <end position="84"/>
    </location>
</feature>
<dbReference type="PANTHER" id="PTHR34300:SF1">
    <property type="entry name" value="QUEUOSINE PRECURSOR TRANSPORTER"/>
    <property type="match status" value="1"/>
</dbReference>
<evidence type="ECO:0000256" key="1">
    <source>
        <dbReference type="HAMAP-Rule" id="MF_02088"/>
    </source>
</evidence>
<dbReference type="InterPro" id="IPR003744">
    <property type="entry name" value="YhhQ"/>
</dbReference>
<dbReference type="GO" id="GO:0022857">
    <property type="term" value="F:transmembrane transporter activity"/>
    <property type="evidence" value="ECO:0007669"/>
    <property type="project" value="UniProtKB-UniRule"/>
</dbReference>
<proteinExistence type="inferred from homology"/>
<feature type="transmembrane region" description="Helical" evidence="1">
    <location>
        <begin position="127"/>
        <end position="151"/>
    </location>
</feature>
<comment type="similarity">
    <text evidence="1">Belongs to the vitamin uptake transporter (VUT/ECF) (TC 2.A.88) family. Q precursor transporter subfamily.</text>
</comment>
<keyword evidence="1" id="KW-0997">Cell inner membrane</keyword>
<feature type="transmembrane region" description="Helical" evidence="1">
    <location>
        <begin position="7"/>
        <end position="25"/>
    </location>
</feature>
<keyword evidence="1" id="KW-0472">Membrane</keyword>
<dbReference type="PATRIC" id="fig|456.5.peg.2306"/>